<evidence type="ECO:0008006" key="3">
    <source>
        <dbReference type="Google" id="ProtNLM"/>
    </source>
</evidence>
<dbReference type="EMBL" id="LOBR01000100">
    <property type="protein sequence ID" value="KYN82491.1"/>
    <property type="molecule type" value="Genomic_DNA"/>
</dbReference>
<protein>
    <recommendedName>
        <fullName evidence="3">HEPN domain-containing protein</fullName>
    </recommendedName>
</protein>
<dbReference type="Proteomes" id="UP000075346">
    <property type="component" value="Unassembled WGS sequence"/>
</dbReference>
<proteinExistence type="predicted"/>
<evidence type="ECO:0000313" key="1">
    <source>
        <dbReference type="EMBL" id="KYN82491.1"/>
    </source>
</evidence>
<organism evidence="1 2">
    <name type="scientific">Vibrio cidicii</name>
    <dbReference type="NCBI Taxonomy" id="1763883"/>
    <lineage>
        <taxon>Bacteria</taxon>
        <taxon>Pseudomonadati</taxon>
        <taxon>Pseudomonadota</taxon>
        <taxon>Gammaproteobacteria</taxon>
        <taxon>Vibrionales</taxon>
        <taxon>Vibrionaceae</taxon>
        <taxon>Vibrio</taxon>
    </lineage>
</organism>
<comment type="caution">
    <text evidence="1">The sequence shown here is derived from an EMBL/GenBank/DDBJ whole genome shotgun (WGS) entry which is preliminary data.</text>
</comment>
<gene>
    <name evidence="1" type="ORF">ATY37_20690</name>
</gene>
<accession>A0A151KTS6</accession>
<name>A0A151KTS6_9VIBR</name>
<dbReference type="AlphaFoldDB" id="A0A151KTS6"/>
<reference evidence="2" key="1">
    <citation type="submission" date="2015-12" db="EMBL/GenBank/DDBJ databases">
        <authorList>
            <person name="Shamseldin A."/>
            <person name="Moawad H."/>
            <person name="Abd El-Rahim W.M."/>
            <person name="Sadowsky M.J."/>
        </authorList>
    </citation>
    <scope>NUCLEOTIDE SEQUENCE [LARGE SCALE GENOMIC DNA]</scope>
    <source>
        <strain evidence="2">2538-88</strain>
    </source>
</reference>
<dbReference type="RefSeq" id="WP_057556422.1">
    <property type="nucleotide sequence ID" value="NZ_LOBR01000100.1"/>
</dbReference>
<evidence type="ECO:0000313" key="2">
    <source>
        <dbReference type="Proteomes" id="UP000075346"/>
    </source>
</evidence>
<sequence length="178" mass="20618">MIEFKEDVSTPENWFRQAWQMFEASKSLYEVFSVREMNTSEKDNYRHVGAMKGAMLLLGLAAENALKGALVYKHKPDTSNDRLYPNHFHKNAHDLTDVADKLHLELSEPQLELLGRLTIFVQWASKYHVPLKKSELERASGKIKLVYPSDYADVENLILRLQIESGYDETYGWPQKKS</sequence>